<keyword evidence="3 10" id="KW-0812">Transmembrane</keyword>
<dbReference type="InterPro" id="IPR000929">
    <property type="entry name" value="Dopamine_rcpt"/>
</dbReference>
<feature type="transmembrane region" description="Helical" evidence="12">
    <location>
        <begin position="133"/>
        <end position="155"/>
    </location>
</feature>
<protein>
    <submittedName>
        <fullName evidence="14">Dopamine D2-like receptor</fullName>
    </submittedName>
</protein>
<keyword evidence="2" id="KW-1003">Cell membrane</keyword>
<dbReference type="Gene3D" id="1.20.1070.10">
    <property type="entry name" value="Rhodopsin 7-helix transmembrane proteins"/>
    <property type="match status" value="1"/>
</dbReference>
<dbReference type="InterPro" id="IPR017452">
    <property type="entry name" value="GPCR_Rhodpsn_7TM"/>
</dbReference>
<evidence type="ECO:0000313" key="15">
    <source>
        <dbReference type="Proteomes" id="UP000276133"/>
    </source>
</evidence>
<dbReference type="AlphaFoldDB" id="A0A3M7SF47"/>
<comment type="caution">
    <text evidence="14">The sequence shown here is derived from an EMBL/GenBank/DDBJ whole genome shotgun (WGS) entry which is preliminary data.</text>
</comment>
<keyword evidence="15" id="KW-1185">Reference proteome</keyword>
<dbReference type="PRINTS" id="PR00237">
    <property type="entry name" value="GPCRRHODOPSN"/>
</dbReference>
<keyword evidence="4 12" id="KW-1133">Transmembrane helix</keyword>
<dbReference type="GO" id="GO:0005886">
    <property type="term" value="C:plasma membrane"/>
    <property type="evidence" value="ECO:0007669"/>
    <property type="project" value="UniProtKB-SubCell"/>
</dbReference>
<evidence type="ECO:0000256" key="5">
    <source>
        <dbReference type="ARBA" id="ARBA00023040"/>
    </source>
</evidence>
<feature type="transmembrane region" description="Helical" evidence="12">
    <location>
        <begin position="212"/>
        <end position="232"/>
    </location>
</feature>
<sequence>MVLDMLRYTKKVLVLDAFDYFLTAIVIFYVSLGKIQCNINLSANMELSPKADEYSLVFKQFNQTDAKNSYAIYGFNYIGFNNSETANPSESDQSLHYWALILLFCPISTIFGNILVVVSVIKEKSLRTVTNYFVVSLALADLTVAAAVMPFAVYYEVTRKWHLTNIVCDAWVALDVMASTASILNLVAIAIDRFIAVTQPIKYARHKSSNRIYLMIGLVWLISVAIASPIAVGLNNTPERASNECSFNNHQFLIYSSMFSFYIPTFVMVVLYFKIFKVIRSRAKKAQAAKIVNRKPANKQDTRPNSDNQADHSNPLNECENKQKINLISPRIFNLKNKTVEVVVRKGADKKKSSSIFSIAQARRSSDKTQKRHHSIGLLSINVLRSQIHPSAASNHKERKITKTLLIVLIVFLVCWSPFFALNNLTRGICIEFAIECSFISDELISFLTWLGYLNSMLNPVIYTIFNIEFRKAFVKILSECCTKKRF</sequence>
<dbReference type="PANTHER" id="PTHR24248">
    <property type="entry name" value="ADRENERGIC RECEPTOR-RELATED G-PROTEIN COUPLED RECEPTOR"/>
    <property type="match status" value="1"/>
</dbReference>
<evidence type="ECO:0000256" key="2">
    <source>
        <dbReference type="ARBA" id="ARBA00022475"/>
    </source>
</evidence>
<keyword evidence="6 12" id="KW-0472">Membrane</keyword>
<dbReference type="Pfam" id="PF00001">
    <property type="entry name" value="7tm_1"/>
    <property type="match status" value="1"/>
</dbReference>
<dbReference type="GO" id="GO:0045202">
    <property type="term" value="C:synapse"/>
    <property type="evidence" value="ECO:0007669"/>
    <property type="project" value="GOC"/>
</dbReference>
<evidence type="ECO:0000259" key="13">
    <source>
        <dbReference type="PROSITE" id="PS50262"/>
    </source>
</evidence>
<dbReference type="PROSITE" id="PS50262">
    <property type="entry name" value="G_PROTEIN_RECEP_F1_2"/>
    <property type="match status" value="1"/>
</dbReference>
<dbReference type="Proteomes" id="UP000276133">
    <property type="component" value="Unassembled WGS sequence"/>
</dbReference>
<evidence type="ECO:0000256" key="3">
    <source>
        <dbReference type="ARBA" id="ARBA00022692"/>
    </source>
</evidence>
<feature type="transmembrane region" description="Helical" evidence="12">
    <location>
        <begin position="445"/>
        <end position="466"/>
    </location>
</feature>
<evidence type="ECO:0000256" key="7">
    <source>
        <dbReference type="ARBA" id="ARBA00023157"/>
    </source>
</evidence>
<dbReference type="EMBL" id="REGN01001516">
    <property type="protein sequence ID" value="RNA34198.1"/>
    <property type="molecule type" value="Genomic_DNA"/>
</dbReference>
<dbReference type="PRINTS" id="PR00242">
    <property type="entry name" value="DOPAMINER"/>
</dbReference>
<feature type="compositionally biased region" description="Polar residues" evidence="11">
    <location>
        <begin position="305"/>
        <end position="316"/>
    </location>
</feature>
<keyword evidence="8 10" id="KW-0675">Receptor</keyword>
<dbReference type="GO" id="GO:0001591">
    <property type="term" value="F:dopamine neurotransmitter receptor activity, coupled via Gi/Go"/>
    <property type="evidence" value="ECO:0007669"/>
    <property type="project" value="TreeGrafter"/>
</dbReference>
<comment type="subcellular location">
    <subcellularLocation>
        <location evidence="1">Cell membrane</location>
        <topology evidence="1">Multi-pass membrane protein</topology>
    </subcellularLocation>
</comment>
<feature type="transmembrane region" description="Helical" evidence="12">
    <location>
        <begin position="170"/>
        <end position="191"/>
    </location>
</feature>
<dbReference type="CDD" id="cd15053">
    <property type="entry name" value="7tmA_D2-like_dopamine_R"/>
    <property type="match status" value="1"/>
</dbReference>
<dbReference type="OrthoDB" id="10010417at2759"/>
<evidence type="ECO:0000256" key="12">
    <source>
        <dbReference type="SAM" id="Phobius"/>
    </source>
</evidence>
<evidence type="ECO:0000313" key="14">
    <source>
        <dbReference type="EMBL" id="RNA34198.1"/>
    </source>
</evidence>
<dbReference type="SMART" id="SM01381">
    <property type="entry name" value="7TM_GPCR_Srsx"/>
    <property type="match status" value="1"/>
</dbReference>
<organism evidence="14 15">
    <name type="scientific">Brachionus plicatilis</name>
    <name type="common">Marine rotifer</name>
    <name type="synonym">Brachionus muelleri</name>
    <dbReference type="NCBI Taxonomy" id="10195"/>
    <lineage>
        <taxon>Eukaryota</taxon>
        <taxon>Metazoa</taxon>
        <taxon>Spiralia</taxon>
        <taxon>Gnathifera</taxon>
        <taxon>Rotifera</taxon>
        <taxon>Eurotatoria</taxon>
        <taxon>Monogononta</taxon>
        <taxon>Pseudotrocha</taxon>
        <taxon>Ploima</taxon>
        <taxon>Brachionidae</taxon>
        <taxon>Brachionus</taxon>
    </lineage>
</organism>
<name>A0A3M7SF47_BRAPC</name>
<keyword evidence="5 10" id="KW-0297">G-protein coupled receptor</keyword>
<gene>
    <name evidence="14" type="ORF">BpHYR1_002223</name>
</gene>
<feature type="region of interest" description="Disordered" evidence="11">
    <location>
        <begin position="289"/>
        <end position="317"/>
    </location>
</feature>
<keyword evidence="7" id="KW-1015">Disulfide bond</keyword>
<evidence type="ECO:0000256" key="8">
    <source>
        <dbReference type="ARBA" id="ARBA00023170"/>
    </source>
</evidence>
<evidence type="ECO:0000256" key="11">
    <source>
        <dbReference type="SAM" id="MobiDB-lite"/>
    </source>
</evidence>
<evidence type="ECO:0000256" key="10">
    <source>
        <dbReference type="RuleBase" id="RU000688"/>
    </source>
</evidence>
<evidence type="ECO:0000256" key="6">
    <source>
        <dbReference type="ARBA" id="ARBA00023136"/>
    </source>
</evidence>
<evidence type="ECO:0000256" key="9">
    <source>
        <dbReference type="ARBA" id="ARBA00023224"/>
    </source>
</evidence>
<dbReference type="STRING" id="10195.A0A3M7SF47"/>
<accession>A0A3M7SF47</accession>
<dbReference type="PROSITE" id="PS00237">
    <property type="entry name" value="G_PROTEIN_RECEP_F1_1"/>
    <property type="match status" value="1"/>
</dbReference>
<feature type="transmembrane region" description="Helical" evidence="12">
    <location>
        <begin position="12"/>
        <end position="32"/>
    </location>
</feature>
<dbReference type="SUPFAM" id="SSF81321">
    <property type="entry name" value="Family A G protein-coupled receptor-like"/>
    <property type="match status" value="1"/>
</dbReference>
<dbReference type="PANTHER" id="PTHR24248:SF125">
    <property type="entry name" value="DOPAMINE D2-LIKE RECEPTOR"/>
    <property type="match status" value="1"/>
</dbReference>
<evidence type="ECO:0000256" key="4">
    <source>
        <dbReference type="ARBA" id="ARBA00022989"/>
    </source>
</evidence>
<dbReference type="FunFam" id="1.20.1070.10:FF:000523">
    <property type="entry name" value="5-hydroxytryptamine receptor 2B"/>
    <property type="match status" value="1"/>
</dbReference>
<proteinExistence type="inferred from homology"/>
<dbReference type="GO" id="GO:0004930">
    <property type="term" value="F:G protein-coupled receptor activity"/>
    <property type="evidence" value="ECO:0007669"/>
    <property type="project" value="UniProtKB-KW"/>
</dbReference>
<keyword evidence="9 10" id="KW-0807">Transducer</keyword>
<dbReference type="InterPro" id="IPR000276">
    <property type="entry name" value="GPCR_Rhodpsn"/>
</dbReference>
<feature type="transmembrane region" description="Helical" evidence="12">
    <location>
        <begin position="97"/>
        <end position="121"/>
    </location>
</feature>
<evidence type="ECO:0000256" key="1">
    <source>
        <dbReference type="ARBA" id="ARBA00004651"/>
    </source>
</evidence>
<feature type="domain" description="G-protein coupled receptors family 1 profile" evidence="13">
    <location>
        <begin position="112"/>
        <end position="463"/>
    </location>
</feature>
<feature type="transmembrane region" description="Helical" evidence="12">
    <location>
        <begin position="252"/>
        <end position="275"/>
    </location>
</feature>
<reference evidence="14 15" key="1">
    <citation type="journal article" date="2018" name="Sci. Rep.">
        <title>Genomic signatures of local adaptation to the degree of environmental predictability in rotifers.</title>
        <authorList>
            <person name="Franch-Gras L."/>
            <person name="Hahn C."/>
            <person name="Garcia-Roger E.M."/>
            <person name="Carmona M.J."/>
            <person name="Serra M."/>
            <person name="Gomez A."/>
        </authorList>
    </citation>
    <scope>NUCLEOTIDE SEQUENCE [LARGE SCALE GENOMIC DNA]</scope>
    <source>
        <strain evidence="14">HYR1</strain>
    </source>
</reference>
<feature type="transmembrane region" description="Helical" evidence="12">
    <location>
        <begin position="405"/>
        <end position="425"/>
    </location>
</feature>
<comment type="similarity">
    <text evidence="10">Belongs to the G-protein coupled receptor 1 family.</text>
</comment>